<organism evidence="1 2">
    <name type="scientific">Marinomonas phaeophyticola</name>
    <dbReference type="NCBI Taxonomy" id="3004091"/>
    <lineage>
        <taxon>Bacteria</taxon>
        <taxon>Pseudomonadati</taxon>
        <taxon>Pseudomonadota</taxon>
        <taxon>Gammaproteobacteria</taxon>
        <taxon>Oceanospirillales</taxon>
        <taxon>Oceanospirillaceae</taxon>
        <taxon>Marinomonas</taxon>
    </lineage>
</organism>
<protein>
    <submittedName>
        <fullName evidence="1">Uncharacterized protein</fullName>
    </submittedName>
</protein>
<accession>A0ABT4JVK2</accession>
<proteinExistence type="predicted"/>
<gene>
    <name evidence="1" type="ORF">O1D97_10620</name>
</gene>
<name>A0ABT4JVK2_9GAMM</name>
<comment type="caution">
    <text evidence="1">The sequence shown here is derived from an EMBL/GenBank/DDBJ whole genome shotgun (WGS) entry which is preliminary data.</text>
</comment>
<keyword evidence="2" id="KW-1185">Reference proteome</keyword>
<sequence length="214" mass="24569">MDTFPIETSLHHAMRSLQEVGNHINDLTQQLERLLSKHIQQSFQKALLRKALSWDYSDKENASHWFYESTYLSLPIIYSQYPQHTFHLSIQISLYGAGMCSGQIKNTAPLLHVHFGETPLNHENTFELKQVNNSGEDIYSFEDKILYWPPAIHGCPYQPWLFSTLLEELKSEDDLLIKVISPCLSLLQPPIKGSALVIATNVLDAFFSYSTRSR</sequence>
<dbReference type="EMBL" id="JAPUBN010000016">
    <property type="protein sequence ID" value="MCZ2722087.1"/>
    <property type="molecule type" value="Genomic_DNA"/>
</dbReference>
<dbReference type="RefSeq" id="WP_269125448.1">
    <property type="nucleotide sequence ID" value="NZ_JAPUBN010000016.1"/>
</dbReference>
<evidence type="ECO:0000313" key="1">
    <source>
        <dbReference type="EMBL" id="MCZ2722087.1"/>
    </source>
</evidence>
<reference evidence="1" key="1">
    <citation type="submission" date="2022-12" db="EMBL/GenBank/DDBJ databases">
        <title>Marinomonas 15G1-11 sp. nov, isolated from marine algae.</title>
        <authorList>
            <person name="Butt M."/>
            <person name="Choi D.G."/>
            <person name="Kim J.M."/>
            <person name="Lee J.K."/>
            <person name="Baek J.H."/>
            <person name="Jeon C.O."/>
        </authorList>
    </citation>
    <scope>NUCLEOTIDE SEQUENCE</scope>
    <source>
        <strain evidence="1">15G1-11</strain>
    </source>
</reference>
<dbReference type="Proteomes" id="UP001149719">
    <property type="component" value="Unassembled WGS sequence"/>
</dbReference>
<evidence type="ECO:0000313" key="2">
    <source>
        <dbReference type="Proteomes" id="UP001149719"/>
    </source>
</evidence>